<feature type="region of interest" description="Disordered" evidence="1">
    <location>
        <begin position="526"/>
        <end position="553"/>
    </location>
</feature>
<protein>
    <submittedName>
        <fullName evidence="2">Uncharacterized protein</fullName>
    </submittedName>
</protein>
<evidence type="ECO:0000256" key="1">
    <source>
        <dbReference type="SAM" id="MobiDB-lite"/>
    </source>
</evidence>
<evidence type="ECO:0000313" key="3">
    <source>
        <dbReference type="Proteomes" id="UP001530377"/>
    </source>
</evidence>
<feature type="compositionally biased region" description="Basic and acidic residues" evidence="1">
    <location>
        <begin position="8"/>
        <end position="21"/>
    </location>
</feature>
<organism evidence="2 3">
    <name type="scientific">Cyclostephanos tholiformis</name>
    <dbReference type="NCBI Taxonomy" id="382380"/>
    <lineage>
        <taxon>Eukaryota</taxon>
        <taxon>Sar</taxon>
        <taxon>Stramenopiles</taxon>
        <taxon>Ochrophyta</taxon>
        <taxon>Bacillariophyta</taxon>
        <taxon>Coscinodiscophyceae</taxon>
        <taxon>Thalassiosirophycidae</taxon>
        <taxon>Stephanodiscales</taxon>
        <taxon>Stephanodiscaceae</taxon>
        <taxon>Cyclostephanos</taxon>
    </lineage>
</organism>
<accession>A0ABD3SHC8</accession>
<gene>
    <name evidence="2" type="ORF">ACHAXA_007264</name>
</gene>
<dbReference type="AlphaFoldDB" id="A0ABD3SHC8"/>
<feature type="compositionally biased region" description="Polar residues" evidence="1">
    <location>
        <begin position="541"/>
        <end position="553"/>
    </location>
</feature>
<feature type="compositionally biased region" description="Polar residues" evidence="1">
    <location>
        <begin position="22"/>
        <end position="36"/>
    </location>
</feature>
<name>A0ABD3SHC8_9STRA</name>
<dbReference type="EMBL" id="JALLPB020000031">
    <property type="protein sequence ID" value="KAL3823693.1"/>
    <property type="molecule type" value="Genomic_DNA"/>
</dbReference>
<proteinExistence type="predicted"/>
<keyword evidence="3" id="KW-1185">Reference proteome</keyword>
<dbReference type="Proteomes" id="UP001530377">
    <property type="component" value="Unassembled WGS sequence"/>
</dbReference>
<sequence length="669" mass="74783">MSVSSFDATDRSPRHPHDEHVTPSTPKLNASELSTPVMSQQKSLNFLLNTPPSPFLYSIEPGVIASLNDERADPSDQNLFTPSIFDDHHHDRLEPPAWEPPEADEVEYTNAWNIAYNNQHHFLQPSYAKDDSSIGSNMTNNSLTNRIIISNAPILRPRGISISITDASSLGSSSLTRRGRKQHHRISSLPVSFFSSQQIFHPENDNQCRSQTNRQYLNALQSTKLKAPYELHSHYNQSQAEADGAMGGLDGILLDLYVVDRSVDSATAKMLATKGGGESGVFVGRHVSEKSRKTSLGTLSDVQCILELHKVDKLIDRFKQGLQMPQFFEEEAWEGSILMDLRGTDVEMEEYTWRVNSKRKNEETAKVPYEFNVVDGERDGDRKDDRGIEVENNILSDVSFVADRNAYRFFNPHEIEVLEANSYQHSQVSASIHDDFHQIIDLLRTDLEVNGVSRRQTEMGMIKSLLEIDLQMNQSRERLETRVLWDAGLKALYLTDLEVDRAKRKCALAPHKVELQIDMVDSSAESSNNCTELRGPLTPVESPTPSNNQEVTDTLSQRIPRALEQSDPTAQTTDFTLPPLATTYFPLPPPAPVSSPQPLTRRSIFSGNVDSLMAPVSTTTKRSIFSSREKSAAVKCTFRFGIMTPGSTVVLAKGGEMIDDIPVGKIVMR</sequence>
<feature type="region of interest" description="Disordered" evidence="1">
    <location>
        <begin position="1"/>
        <end position="36"/>
    </location>
</feature>
<comment type="caution">
    <text evidence="2">The sequence shown here is derived from an EMBL/GenBank/DDBJ whole genome shotgun (WGS) entry which is preliminary data.</text>
</comment>
<evidence type="ECO:0000313" key="2">
    <source>
        <dbReference type="EMBL" id="KAL3823693.1"/>
    </source>
</evidence>
<reference evidence="2 3" key="1">
    <citation type="submission" date="2024-10" db="EMBL/GenBank/DDBJ databases">
        <title>Updated reference genomes for cyclostephanoid diatoms.</title>
        <authorList>
            <person name="Roberts W.R."/>
            <person name="Alverson A.J."/>
        </authorList>
    </citation>
    <scope>NUCLEOTIDE SEQUENCE [LARGE SCALE GENOMIC DNA]</scope>
    <source>
        <strain evidence="2 3">AJA228-03</strain>
    </source>
</reference>